<gene>
    <name evidence="3" type="ORF">PAECIP111892_00696</name>
</gene>
<dbReference type="InterPro" id="IPR006976">
    <property type="entry name" value="VanZ-like"/>
</dbReference>
<organism evidence="3 4">
    <name type="scientific">Paenibacillus auburnensis</name>
    <dbReference type="NCBI Taxonomy" id="2905649"/>
    <lineage>
        <taxon>Bacteria</taxon>
        <taxon>Bacillati</taxon>
        <taxon>Bacillota</taxon>
        <taxon>Bacilli</taxon>
        <taxon>Bacillales</taxon>
        <taxon>Paenibacillaceae</taxon>
        <taxon>Paenibacillus</taxon>
    </lineage>
</organism>
<proteinExistence type="predicted"/>
<evidence type="ECO:0000313" key="4">
    <source>
        <dbReference type="Proteomes" id="UP000838324"/>
    </source>
</evidence>
<dbReference type="Pfam" id="PF04892">
    <property type="entry name" value="VanZ"/>
    <property type="match status" value="1"/>
</dbReference>
<feature type="transmembrane region" description="Helical" evidence="1">
    <location>
        <begin position="107"/>
        <end position="127"/>
    </location>
</feature>
<dbReference type="EMBL" id="CAKMMG010000001">
    <property type="protein sequence ID" value="CAH1191648.1"/>
    <property type="molecule type" value="Genomic_DNA"/>
</dbReference>
<dbReference type="RefSeq" id="WP_236329794.1">
    <property type="nucleotide sequence ID" value="NZ_CAKMMG010000001.1"/>
</dbReference>
<dbReference type="NCBIfam" id="NF037970">
    <property type="entry name" value="vanZ_1"/>
    <property type="match status" value="1"/>
</dbReference>
<comment type="caution">
    <text evidence="3">The sequence shown here is derived from an EMBL/GenBank/DDBJ whole genome shotgun (WGS) entry which is preliminary data.</text>
</comment>
<protein>
    <recommendedName>
        <fullName evidence="2">VanZ-like domain-containing protein</fullName>
    </recommendedName>
</protein>
<reference evidence="3" key="1">
    <citation type="submission" date="2022-01" db="EMBL/GenBank/DDBJ databases">
        <authorList>
            <person name="Criscuolo A."/>
        </authorList>
    </citation>
    <scope>NUCLEOTIDE SEQUENCE</scope>
    <source>
        <strain evidence="3">CIP111892</strain>
    </source>
</reference>
<evidence type="ECO:0000256" key="1">
    <source>
        <dbReference type="SAM" id="Phobius"/>
    </source>
</evidence>
<name>A0ABM9BNT7_9BACL</name>
<keyword evidence="1" id="KW-0812">Transmembrane</keyword>
<feature type="transmembrane region" description="Helical" evidence="1">
    <location>
        <begin position="55"/>
        <end position="76"/>
    </location>
</feature>
<keyword evidence="4" id="KW-1185">Reference proteome</keyword>
<dbReference type="Proteomes" id="UP000838324">
    <property type="component" value="Unassembled WGS sequence"/>
</dbReference>
<feature type="domain" description="VanZ-like" evidence="2">
    <location>
        <begin position="5"/>
        <end position="127"/>
    </location>
</feature>
<keyword evidence="1" id="KW-0472">Membrane</keyword>
<feature type="transmembrane region" description="Helical" evidence="1">
    <location>
        <begin position="83"/>
        <end position="101"/>
    </location>
</feature>
<evidence type="ECO:0000313" key="3">
    <source>
        <dbReference type="EMBL" id="CAH1191648.1"/>
    </source>
</evidence>
<accession>A0ABM9BNT7</accession>
<evidence type="ECO:0000259" key="2">
    <source>
        <dbReference type="Pfam" id="PF04892"/>
    </source>
</evidence>
<sequence>MKVVMLLFWGIVLFIFTCAANSSFWSTGVLPYFHWTSSPDFHHLLQMDLYHTKAYIIRKIGHFSGFSIFGTLLYRINKSYGKSILWSVGFAVATEIFQLYFGRDGRLYDMVIDSSGILTGMILLALMKSRIRTSGLISRRS</sequence>
<keyword evidence="1" id="KW-1133">Transmembrane helix</keyword>